<dbReference type="eggNOG" id="COG0476">
    <property type="taxonomic scope" value="Bacteria"/>
</dbReference>
<reference evidence="14 15" key="1">
    <citation type="submission" date="2014-01" db="EMBL/GenBank/DDBJ databases">
        <title>Roseivivax halodurans JCM 10272 Genome Sequencing.</title>
        <authorList>
            <person name="Lai Q."/>
            <person name="Li G."/>
            <person name="Shao Z."/>
        </authorList>
    </citation>
    <scope>NUCLEOTIDE SEQUENCE [LARGE SCALE GENOMIC DNA]</scope>
    <source>
        <strain evidence="14 15">JCM 10272</strain>
    </source>
</reference>
<dbReference type="STRING" id="1449350.OCH239_15120"/>
<evidence type="ECO:0000256" key="6">
    <source>
        <dbReference type="ARBA" id="ARBA00055169"/>
    </source>
</evidence>
<dbReference type="GO" id="GO:0005829">
    <property type="term" value="C:cytosol"/>
    <property type="evidence" value="ECO:0007669"/>
    <property type="project" value="TreeGrafter"/>
</dbReference>
<dbReference type="PATRIC" id="fig|1449350.3.peg.3863"/>
<protein>
    <recommendedName>
        <fullName evidence="9">Molybdopterin-synthase adenylyltransferase</fullName>
        <ecNumber evidence="8">2.7.7.80</ecNumber>
    </recommendedName>
    <alternativeName>
        <fullName evidence="12">MoaD protein adenylase</fullName>
    </alternativeName>
    <alternativeName>
        <fullName evidence="10">Molybdopterin-converting factor subunit 1 adenylase</fullName>
    </alternativeName>
    <alternativeName>
        <fullName evidence="11">Sulfur carrier protein MoaD adenylyltransferase</fullName>
    </alternativeName>
</protein>
<name>X7EAK0_9RHOB</name>
<gene>
    <name evidence="14" type="ORF">OCH239_15120</name>
</gene>
<evidence type="ECO:0000256" key="7">
    <source>
        <dbReference type="ARBA" id="ARBA00063809"/>
    </source>
</evidence>
<dbReference type="GO" id="GO:0004792">
    <property type="term" value="F:thiosulfate-cyanide sulfurtransferase activity"/>
    <property type="evidence" value="ECO:0007669"/>
    <property type="project" value="TreeGrafter"/>
</dbReference>
<evidence type="ECO:0000259" key="13">
    <source>
        <dbReference type="PROSITE" id="PS50206"/>
    </source>
</evidence>
<evidence type="ECO:0000256" key="12">
    <source>
        <dbReference type="ARBA" id="ARBA00078531"/>
    </source>
</evidence>
<dbReference type="RefSeq" id="WP_037266314.1">
    <property type="nucleotide sequence ID" value="NZ_JALZ01000043.1"/>
</dbReference>
<dbReference type="PANTHER" id="PTHR10953:SF102">
    <property type="entry name" value="ADENYLYLTRANSFERASE AND SULFURTRANSFERASE MOCS3"/>
    <property type="match status" value="1"/>
</dbReference>
<dbReference type="AlphaFoldDB" id="X7EAK0"/>
<keyword evidence="2" id="KW-0808">Transferase</keyword>
<evidence type="ECO:0000256" key="11">
    <source>
        <dbReference type="ARBA" id="ARBA00075328"/>
    </source>
</evidence>
<comment type="function">
    <text evidence="6">Catalyzes the adenylation by ATP of the carboxyl group of the C-terminal glycine of sulfur carrier protein MoaD.</text>
</comment>
<evidence type="ECO:0000256" key="9">
    <source>
        <dbReference type="ARBA" id="ARBA00073635"/>
    </source>
</evidence>
<dbReference type="Gene3D" id="3.40.250.10">
    <property type="entry name" value="Rhodanese-like domain"/>
    <property type="match status" value="1"/>
</dbReference>
<evidence type="ECO:0000256" key="2">
    <source>
        <dbReference type="ARBA" id="ARBA00022679"/>
    </source>
</evidence>
<dbReference type="InterPro" id="IPR000594">
    <property type="entry name" value="ThiF_NAD_FAD-bd"/>
</dbReference>
<dbReference type="GO" id="GO:0008641">
    <property type="term" value="F:ubiquitin-like modifier activating enzyme activity"/>
    <property type="evidence" value="ECO:0007669"/>
    <property type="project" value="InterPro"/>
</dbReference>
<proteinExistence type="inferred from homology"/>
<accession>X7EAK0</accession>
<evidence type="ECO:0000256" key="1">
    <source>
        <dbReference type="ARBA" id="ARBA00009919"/>
    </source>
</evidence>
<dbReference type="InterPro" id="IPR045886">
    <property type="entry name" value="ThiF/MoeB/HesA"/>
</dbReference>
<dbReference type="FunFam" id="3.40.50.720:FF:000033">
    <property type="entry name" value="Adenylyltransferase and sulfurtransferase MOCS3"/>
    <property type="match status" value="1"/>
</dbReference>
<evidence type="ECO:0000256" key="8">
    <source>
        <dbReference type="ARBA" id="ARBA00066884"/>
    </source>
</evidence>
<dbReference type="PANTHER" id="PTHR10953">
    <property type="entry name" value="UBIQUITIN-ACTIVATING ENZYME E1"/>
    <property type="match status" value="1"/>
</dbReference>
<dbReference type="Pfam" id="PF00581">
    <property type="entry name" value="Rhodanese"/>
    <property type="match status" value="1"/>
</dbReference>
<comment type="catalytic activity">
    <reaction evidence="5">
        <text>[molybdopterin-synthase sulfur-carrier protein]-C-terminal Gly-Gly + ATP + H(+) = [molybdopterin-synthase sulfur-carrier protein]-C-terminal Gly-Gly-AMP + diphosphate</text>
        <dbReference type="Rhea" id="RHEA:43616"/>
        <dbReference type="Rhea" id="RHEA-COMP:12159"/>
        <dbReference type="Rhea" id="RHEA-COMP:12202"/>
        <dbReference type="ChEBI" id="CHEBI:15378"/>
        <dbReference type="ChEBI" id="CHEBI:30616"/>
        <dbReference type="ChEBI" id="CHEBI:33019"/>
        <dbReference type="ChEBI" id="CHEBI:90618"/>
        <dbReference type="ChEBI" id="CHEBI:90778"/>
        <dbReference type="EC" id="2.7.7.80"/>
    </reaction>
</comment>
<dbReference type="SUPFAM" id="SSF69572">
    <property type="entry name" value="Activating enzymes of the ubiquitin-like proteins"/>
    <property type="match status" value="1"/>
</dbReference>
<comment type="similarity">
    <text evidence="1">Belongs to the HesA/MoeB/ThiF family.</text>
</comment>
<dbReference type="NCBIfam" id="NF004281">
    <property type="entry name" value="PRK05690.1"/>
    <property type="match status" value="1"/>
</dbReference>
<dbReference type="GO" id="GO:0005524">
    <property type="term" value="F:ATP binding"/>
    <property type="evidence" value="ECO:0007669"/>
    <property type="project" value="UniProtKB-KW"/>
</dbReference>
<dbReference type="Gene3D" id="3.40.50.720">
    <property type="entry name" value="NAD(P)-binding Rossmann-like Domain"/>
    <property type="match status" value="1"/>
</dbReference>
<comment type="caution">
    <text evidence="14">The sequence shown here is derived from an EMBL/GenBank/DDBJ whole genome shotgun (WGS) entry which is preliminary data.</text>
</comment>
<dbReference type="Proteomes" id="UP000022447">
    <property type="component" value="Unassembled WGS sequence"/>
</dbReference>
<keyword evidence="3" id="KW-0547">Nucleotide-binding</keyword>
<evidence type="ECO:0000256" key="10">
    <source>
        <dbReference type="ARBA" id="ARBA00075110"/>
    </source>
</evidence>
<evidence type="ECO:0000313" key="14">
    <source>
        <dbReference type="EMBL" id="ETX12947.1"/>
    </source>
</evidence>
<dbReference type="PROSITE" id="PS50206">
    <property type="entry name" value="RHODANESE_3"/>
    <property type="match status" value="1"/>
</dbReference>
<comment type="subunit">
    <text evidence="7">Homodimer. Forms a stable heterotetrameric complex of 2 MoeB and 2 MoaD during adenylation of MoaD.</text>
</comment>
<dbReference type="EMBL" id="JALZ01000043">
    <property type="protein sequence ID" value="ETX12947.1"/>
    <property type="molecule type" value="Genomic_DNA"/>
</dbReference>
<evidence type="ECO:0000256" key="5">
    <source>
        <dbReference type="ARBA" id="ARBA00052218"/>
    </source>
</evidence>
<dbReference type="InterPro" id="IPR001763">
    <property type="entry name" value="Rhodanese-like_dom"/>
</dbReference>
<dbReference type="CDD" id="cd00757">
    <property type="entry name" value="ThiF_MoeB_HesA_family"/>
    <property type="match status" value="1"/>
</dbReference>
<sequence>MDGSSPPTLPELTQDETRRYGRQLVLSQIGPDGQRRLKGARVLVVGSGGLGSPVLLYLAAAGIGHLSIVDFDIVDMSNLHRQVLFTDAEVDRSKAESAADRLRSQNPHLSLAVHEARIDADNAAELVSGHDVVVDGTDNFAARYVINDACVRAGVPNVSASILRFEAQVSVFDPARGGPCYRCVFPAPPPAGLAPSCAEAGVVGVLPGIAGTLQANEVIKLVCGIGTPLAGRLLTFDALDARFRTFEVTRDSGCVACGDAADPARPLGLDPEATPATCDAAAIPEMTVEALNRSLADGTAPLLVDVRSEAERAIAAIPGCTAMPLDTIEIAADVLPTGRTILCICHKGGRSMTAARNLRELGFDDVASLAGGVDAWAARIDPSVARY</sequence>
<dbReference type="EC" id="2.7.7.80" evidence="8"/>
<dbReference type="InterPro" id="IPR035985">
    <property type="entry name" value="Ubiquitin-activating_enz"/>
</dbReference>
<keyword evidence="15" id="KW-1185">Reference proteome</keyword>
<dbReference type="GO" id="GO:0061605">
    <property type="term" value="F:molybdopterin-synthase adenylyltransferase activity"/>
    <property type="evidence" value="ECO:0007669"/>
    <property type="project" value="UniProtKB-EC"/>
</dbReference>
<evidence type="ECO:0000256" key="4">
    <source>
        <dbReference type="ARBA" id="ARBA00022840"/>
    </source>
</evidence>
<evidence type="ECO:0000256" key="3">
    <source>
        <dbReference type="ARBA" id="ARBA00022741"/>
    </source>
</evidence>
<dbReference type="SMART" id="SM00450">
    <property type="entry name" value="RHOD"/>
    <property type="match status" value="1"/>
</dbReference>
<organism evidence="14 15">
    <name type="scientific">Roseivivax halodurans JCM 10272</name>
    <dbReference type="NCBI Taxonomy" id="1449350"/>
    <lineage>
        <taxon>Bacteria</taxon>
        <taxon>Pseudomonadati</taxon>
        <taxon>Pseudomonadota</taxon>
        <taxon>Alphaproteobacteria</taxon>
        <taxon>Rhodobacterales</taxon>
        <taxon>Roseobacteraceae</taxon>
        <taxon>Roseivivax</taxon>
    </lineage>
</organism>
<dbReference type="Pfam" id="PF00899">
    <property type="entry name" value="ThiF"/>
    <property type="match status" value="1"/>
</dbReference>
<dbReference type="GO" id="GO:0008146">
    <property type="term" value="F:sulfotransferase activity"/>
    <property type="evidence" value="ECO:0007669"/>
    <property type="project" value="TreeGrafter"/>
</dbReference>
<dbReference type="InterPro" id="IPR036873">
    <property type="entry name" value="Rhodanese-like_dom_sf"/>
</dbReference>
<feature type="domain" description="Rhodanese" evidence="13">
    <location>
        <begin position="297"/>
        <end position="385"/>
    </location>
</feature>
<keyword evidence="4" id="KW-0067">ATP-binding</keyword>
<evidence type="ECO:0000313" key="15">
    <source>
        <dbReference type="Proteomes" id="UP000022447"/>
    </source>
</evidence>